<comment type="caution">
    <text evidence="1">The sequence shown here is derived from an EMBL/GenBank/DDBJ whole genome shotgun (WGS) entry which is preliminary data.</text>
</comment>
<dbReference type="SUPFAM" id="SSF53335">
    <property type="entry name" value="S-adenosyl-L-methionine-dependent methyltransferases"/>
    <property type="match status" value="1"/>
</dbReference>
<evidence type="ECO:0000313" key="1">
    <source>
        <dbReference type="EMBL" id="MBM7584259.1"/>
    </source>
</evidence>
<protein>
    <recommendedName>
        <fullName evidence="3">SAM-dependent methyltransferase</fullName>
    </recommendedName>
</protein>
<sequence>MFITTAGRTNEDMIKKAKAIANRFNIPYHNRNKQSIRKLLNHEKDRCMVVGKNRVELFHHQSEEPFFFHPNSASFRLKRVINGEEDPFLQTAQLQKGMSLLDCTLGLGSDSIVASFAVGKTGEIVGLEENPFVAYIVKEGLHSWQTNLEELNTAMKNIQVVNTHSLFYLKELPPNSFDCVYFDPMFHQSIAESDGINSLRAWASPDLLDSEMIKEAKRVAKYRVILKDHFRSSTFEKHGFEVINRPSSKFHFGVIALT</sequence>
<dbReference type="Proteomes" id="UP001646157">
    <property type="component" value="Unassembled WGS sequence"/>
</dbReference>
<dbReference type="Pfam" id="PF04445">
    <property type="entry name" value="SAM_MT"/>
    <property type="match status" value="1"/>
</dbReference>
<accession>A0ABS2N8V9</accession>
<dbReference type="EMBL" id="JAFBDZ010000001">
    <property type="protein sequence ID" value="MBM7584259.1"/>
    <property type="molecule type" value="Genomic_DNA"/>
</dbReference>
<dbReference type="PANTHER" id="PTHR36112:SF1">
    <property type="entry name" value="RIBOSOMAL RNA SMALL SUBUNIT METHYLTRANSFERASE J"/>
    <property type="match status" value="1"/>
</dbReference>
<organism evidence="1 2">
    <name type="scientific">Rossellomorea pakistanensis</name>
    <dbReference type="NCBI Taxonomy" id="992288"/>
    <lineage>
        <taxon>Bacteria</taxon>
        <taxon>Bacillati</taxon>
        <taxon>Bacillota</taxon>
        <taxon>Bacilli</taxon>
        <taxon>Bacillales</taxon>
        <taxon>Bacillaceae</taxon>
        <taxon>Rossellomorea</taxon>
    </lineage>
</organism>
<dbReference type="RefSeq" id="WP_205168435.1">
    <property type="nucleotide sequence ID" value="NZ_JAFBDZ010000001.1"/>
</dbReference>
<keyword evidence="2" id="KW-1185">Reference proteome</keyword>
<gene>
    <name evidence="1" type="ORF">JOC86_000796</name>
</gene>
<reference evidence="1 2" key="1">
    <citation type="submission" date="2021-01" db="EMBL/GenBank/DDBJ databases">
        <title>Genomic Encyclopedia of Type Strains, Phase IV (KMG-IV): sequencing the most valuable type-strain genomes for metagenomic binning, comparative biology and taxonomic classification.</title>
        <authorList>
            <person name="Goeker M."/>
        </authorList>
    </citation>
    <scope>NUCLEOTIDE SEQUENCE [LARGE SCALE GENOMIC DNA]</scope>
    <source>
        <strain evidence="1 2">DSM 24834</strain>
    </source>
</reference>
<evidence type="ECO:0000313" key="2">
    <source>
        <dbReference type="Proteomes" id="UP001646157"/>
    </source>
</evidence>
<dbReference type="Gene3D" id="3.40.50.150">
    <property type="entry name" value="Vaccinia Virus protein VP39"/>
    <property type="match status" value="1"/>
</dbReference>
<proteinExistence type="predicted"/>
<evidence type="ECO:0008006" key="3">
    <source>
        <dbReference type="Google" id="ProtNLM"/>
    </source>
</evidence>
<dbReference type="InterPro" id="IPR007536">
    <property type="entry name" value="16SrRNA_methylTrfase_J"/>
</dbReference>
<dbReference type="InterPro" id="IPR029063">
    <property type="entry name" value="SAM-dependent_MTases_sf"/>
</dbReference>
<dbReference type="PANTHER" id="PTHR36112">
    <property type="entry name" value="RIBOSOMAL RNA SMALL SUBUNIT METHYLTRANSFERASE J"/>
    <property type="match status" value="1"/>
</dbReference>
<name>A0ABS2N8V9_9BACI</name>